<evidence type="ECO:0000313" key="4">
    <source>
        <dbReference type="Proteomes" id="UP000272888"/>
    </source>
</evidence>
<reference evidence="4" key="1">
    <citation type="submission" date="2018-09" db="EMBL/GenBank/DDBJ databases">
        <authorList>
            <person name="Livingstone P.G."/>
            <person name="Whitworth D.E."/>
        </authorList>
    </citation>
    <scope>NUCLEOTIDE SEQUENCE [LARGE SCALE GENOMIC DNA]</scope>
    <source>
        <strain evidence="4">CA051B</strain>
    </source>
</reference>
<name>A0A3A8PRR0_9BACT</name>
<comment type="caution">
    <text evidence="3">The sequence shown here is derived from an EMBL/GenBank/DDBJ whole genome shotgun (WGS) entry which is preliminary data.</text>
</comment>
<proteinExistence type="predicted"/>
<accession>A0A3A8PRR0</accession>
<feature type="region of interest" description="Disordered" evidence="1">
    <location>
        <begin position="376"/>
        <end position="400"/>
    </location>
</feature>
<gene>
    <name evidence="3" type="ORF">D7V93_23700</name>
</gene>
<sequence>MHRGTVEAAAFWFHPGTPGATEARVRVLAAWRPGATVWALAGGHLLRLATPCKVAVDAAPGLPLVLESGVLTSAPLAAKERERLAPPPGAVVLVHEGVARLYVPGELRQVDLGAWLDVSGWQRMQVKGLGAPPPPLRHMLTPLAPPTREWFGPAVPALAPEALRMLARMEGREEVAVARPEGWLARLRRAFSGRSGATVGVRREGVFARLRQAFSARPAAASSTVTVVRRQGLFSRLRQAFSARPEADSDAAMTAERRERSARVRRAFGLKPEAGMTVRRGGLFSRLRQAFSAKSETASGRAMTVRRRSLFSRLRQAFGARSEAAPGSAMSAQRGGAFSRLRQAFGTNSAHPGTRRGASSPLLRALLSWLGVASSPSGAAETTQGTQAAPSEAPPPGPSALERMKAWMLQHTPLGSLVGKRKGDYLRNLLEMFEEGRLDEALRHAIPLGTDPDPQAQLALGVPGPREQLRIQPRGRSGGAQVFGGGPAVFEVLRERYRTTFRRLEREGRIDEAAFVLAELLNAAEEAVSFLERHGRLRLAAELAEGRQLPAGLVVRQWLLAKDVTRAVAIARRGGAFADAVLRLEKSHPREAEALRLLWAESLAEAGNWARAVEAVWPVTSARHLARAWVERGVHAGGVSGAKLLVHWMLGFPDGFGAARGQVEALLSDTSPERAPERLAFATELLREEPSDAQSALLVPTFRALMRDRATEHSLPLDALLKRMRAVKEPAMAALRTDLPTPTERLHQAWSATPHVPTVRVTLEENDAGAHAVHDAVVLPGRRVLLALGEAGARLVDADGRTLAWFDVPAFALVASTQGDRALALARRGDVWRLSRLDLVARRASRWCDTELGAWAPTYDGDRWFVAVRDTVLMVDALADDLRSLWRVPEVGGAVLELAVDEQHLSFLVLHLSAEQDFRRLERWGHALEGGPTLRHRADVEGLAGMPALHALTADGEVVAARSVAAPGEAAWWHVLAPFVPRPNRVLRLPEHPRVGLVMGRGWSVTRSSAGTARTTHLHDVAGHLRASIESRGTPPQVVRLTEGWLVVHDLLGRVVWLDLHSGEVHRVPVA</sequence>
<organism evidence="3 4">
    <name type="scientific">Corallococcus llansteffanensis</name>
    <dbReference type="NCBI Taxonomy" id="2316731"/>
    <lineage>
        <taxon>Bacteria</taxon>
        <taxon>Pseudomonadati</taxon>
        <taxon>Myxococcota</taxon>
        <taxon>Myxococcia</taxon>
        <taxon>Myxococcales</taxon>
        <taxon>Cystobacterineae</taxon>
        <taxon>Myxococcaceae</taxon>
        <taxon>Corallococcus</taxon>
    </lineage>
</organism>
<evidence type="ECO:0000256" key="1">
    <source>
        <dbReference type="SAM" id="MobiDB-lite"/>
    </source>
</evidence>
<feature type="compositionally biased region" description="Low complexity" evidence="1">
    <location>
        <begin position="378"/>
        <end position="391"/>
    </location>
</feature>
<dbReference type="InterPro" id="IPR045547">
    <property type="entry name" value="bpX6"/>
</dbReference>
<dbReference type="Proteomes" id="UP000272888">
    <property type="component" value="Unassembled WGS sequence"/>
</dbReference>
<evidence type="ECO:0000313" key="3">
    <source>
        <dbReference type="EMBL" id="RKH55142.1"/>
    </source>
</evidence>
<feature type="domain" description="MoxR-vWA-beta-propeller ternary system" evidence="2">
    <location>
        <begin position="2"/>
        <end position="167"/>
    </location>
</feature>
<dbReference type="AlphaFoldDB" id="A0A3A8PRR0"/>
<keyword evidence="4" id="KW-1185">Reference proteome</keyword>
<dbReference type="EMBL" id="RAWB01000267">
    <property type="protein sequence ID" value="RKH55142.1"/>
    <property type="molecule type" value="Genomic_DNA"/>
</dbReference>
<evidence type="ECO:0000259" key="2">
    <source>
        <dbReference type="Pfam" id="PF19922"/>
    </source>
</evidence>
<dbReference type="Pfam" id="PF19922">
    <property type="entry name" value="bpX6"/>
    <property type="match status" value="1"/>
</dbReference>
<protein>
    <recommendedName>
        <fullName evidence="2">MoxR-vWA-beta-propeller ternary system domain-containing protein</fullName>
    </recommendedName>
</protein>